<feature type="binding site" evidence="16">
    <location>
        <position position="290"/>
    </location>
    <ligand>
        <name>Mg(2+)</name>
        <dbReference type="ChEBI" id="CHEBI:18420"/>
        <label>2</label>
    </ligand>
</feature>
<protein>
    <recommendedName>
        <fullName evidence="4 14">D-alanine--D-alanine ligase</fullName>
        <ecNumber evidence="4 14">6.3.2.4</ecNumber>
    </recommendedName>
    <alternativeName>
        <fullName evidence="14">D-Ala-D-Ala ligase</fullName>
    </alternativeName>
    <alternativeName>
        <fullName evidence="14">D-alanylalanine synthetase</fullName>
    </alternativeName>
</protein>
<dbReference type="GO" id="GO:0071555">
    <property type="term" value="P:cell wall organization"/>
    <property type="evidence" value="ECO:0007669"/>
    <property type="project" value="UniProtKB-KW"/>
</dbReference>
<evidence type="ECO:0000256" key="4">
    <source>
        <dbReference type="ARBA" id="ARBA00012216"/>
    </source>
</evidence>
<evidence type="ECO:0000256" key="9">
    <source>
        <dbReference type="ARBA" id="ARBA00022840"/>
    </source>
</evidence>
<evidence type="ECO:0000256" key="1">
    <source>
        <dbReference type="ARBA" id="ARBA00001936"/>
    </source>
</evidence>
<dbReference type="InterPro" id="IPR011127">
    <property type="entry name" value="Dala_Dala_lig_N"/>
</dbReference>
<dbReference type="Gene3D" id="3.30.470.20">
    <property type="entry name" value="ATP-grasp fold, B domain"/>
    <property type="match status" value="1"/>
</dbReference>
<gene>
    <name evidence="14 19" type="primary">ddl</name>
    <name evidence="19" type="ORF">KL86DYS1_30865</name>
</gene>
<evidence type="ECO:0000256" key="16">
    <source>
        <dbReference type="PIRSR" id="PIRSR039102-3"/>
    </source>
</evidence>
<dbReference type="PIRSF" id="PIRSF039102">
    <property type="entry name" value="Ddl/VanB"/>
    <property type="match status" value="1"/>
</dbReference>
<dbReference type="PROSITE" id="PS00844">
    <property type="entry name" value="DALA_DALA_LIGASE_2"/>
    <property type="match status" value="1"/>
</dbReference>
<feature type="active site" evidence="15">
    <location>
        <position position="299"/>
    </location>
</feature>
<evidence type="ECO:0000256" key="12">
    <source>
        <dbReference type="ARBA" id="ARBA00023316"/>
    </source>
</evidence>
<dbReference type="UniPathway" id="UPA00219"/>
<dbReference type="GO" id="GO:0009252">
    <property type="term" value="P:peptidoglycan biosynthetic process"/>
    <property type="evidence" value="ECO:0007669"/>
    <property type="project" value="UniProtKB-UniRule"/>
</dbReference>
<feature type="binding site" evidence="16">
    <location>
        <position position="288"/>
    </location>
    <ligand>
        <name>Mg(2+)</name>
        <dbReference type="ChEBI" id="CHEBI:18420"/>
        <label>2</label>
    </ligand>
</feature>
<feature type="binding site" evidence="16">
    <location>
        <position position="276"/>
    </location>
    <ligand>
        <name>Mg(2+)</name>
        <dbReference type="ChEBI" id="CHEBI:18420"/>
        <label>1</label>
    </ligand>
</feature>
<evidence type="ECO:0000256" key="14">
    <source>
        <dbReference type="HAMAP-Rule" id="MF_00047"/>
    </source>
</evidence>
<dbReference type="NCBIfam" id="TIGR01205">
    <property type="entry name" value="D_ala_D_alaTIGR"/>
    <property type="match status" value="1"/>
</dbReference>
<proteinExistence type="inferred from homology"/>
<dbReference type="Gene3D" id="3.40.50.20">
    <property type="match status" value="1"/>
</dbReference>
<keyword evidence="8 17" id="KW-0547">Nucleotide-binding</keyword>
<comment type="pathway">
    <text evidence="14">Cell wall biogenesis; peptidoglycan biosynthesis.</text>
</comment>
<comment type="subcellular location">
    <subcellularLocation>
        <location evidence="2 14">Cytoplasm</location>
    </subcellularLocation>
</comment>
<keyword evidence="9 17" id="KW-0067">ATP-binding</keyword>
<evidence type="ECO:0000256" key="13">
    <source>
        <dbReference type="ARBA" id="ARBA00047614"/>
    </source>
</evidence>
<feature type="domain" description="ATP-grasp" evidence="18">
    <location>
        <begin position="122"/>
        <end position="321"/>
    </location>
</feature>
<evidence type="ECO:0000256" key="15">
    <source>
        <dbReference type="PIRSR" id="PIRSR039102-1"/>
    </source>
</evidence>
<dbReference type="EMBL" id="FLUM01000003">
    <property type="protein sequence ID" value="SBW04527.1"/>
    <property type="molecule type" value="Genomic_DNA"/>
</dbReference>
<evidence type="ECO:0000256" key="11">
    <source>
        <dbReference type="ARBA" id="ARBA00022984"/>
    </source>
</evidence>
<comment type="similarity">
    <text evidence="3 14">Belongs to the D-alanine--D-alanine ligase family.</text>
</comment>
<evidence type="ECO:0000256" key="6">
    <source>
        <dbReference type="ARBA" id="ARBA00022598"/>
    </source>
</evidence>
<sequence>MKRNIAIVWGGYSSEIVVSEKSMSGVYSFLDKEKYNIHKVRIVRESWTVEADGVTYAVDKNDFSYTCPEKGGKIKFDFAFIIIHGTPGEDGRLQGYFDMLNIPYSTCGMMASSLTMNKFVCNNFLKNFGIRVADSLYLNKDTSCSIDDIAAKLGFPMFVKPNTGGSSFATTKVKSIEQLQKAIDIAFGETPEVIIESFISGQEVTCGCYKIKGKEVVFPITEVVTPNEFFNYEAKYEGQVEEITPARIPDEMTNEIQRLTRNIYDMVGAKGIIRVDFIISDNMPYLLEVNTVPGMTQTSFIPQQVAAAGLNITDVLTEIIENEFNAN</sequence>
<evidence type="ECO:0000256" key="3">
    <source>
        <dbReference type="ARBA" id="ARBA00010871"/>
    </source>
</evidence>
<keyword evidence="5 14" id="KW-0963">Cytoplasm</keyword>
<keyword evidence="10 14" id="KW-0133">Cell shape</keyword>
<dbReference type="Pfam" id="PF07478">
    <property type="entry name" value="Dala_Dala_lig_C"/>
    <property type="match status" value="1"/>
</dbReference>
<dbReference type="Pfam" id="PF01820">
    <property type="entry name" value="Dala_Dala_lig_N"/>
    <property type="match status" value="1"/>
</dbReference>
<evidence type="ECO:0000256" key="2">
    <source>
        <dbReference type="ARBA" id="ARBA00004496"/>
    </source>
</evidence>
<comment type="function">
    <text evidence="14">Cell wall formation.</text>
</comment>
<evidence type="ECO:0000256" key="17">
    <source>
        <dbReference type="PROSITE-ProRule" id="PRU00409"/>
    </source>
</evidence>
<dbReference type="PANTHER" id="PTHR23132:SF23">
    <property type="entry name" value="D-ALANINE--D-ALANINE LIGASE B"/>
    <property type="match status" value="1"/>
</dbReference>
<dbReference type="InterPro" id="IPR000291">
    <property type="entry name" value="D-Ala_lig_Van_CS"/>
</dbReference>
<dbReference type="InterPro" id="IPR011095">
    <property type="entry name" value="Dala_Dala_lig_C"/>
</dbReference>
<evidence type="ECO:0000256" key="7">
    <source>
        <dbReference type="ARBA" id="ARBA00022723"/>
    </source>
</evidence>
<dbReference type="SUPFAM" id="SSF52440">
    <property type="entry name" value="PreATP-grasp domain"/>
    <property type="match status" value="1"/>
</dbReference>
<feature type="active site" evidence="15">
    <location>
        <position position="166"/>
    </location>
</feature>
<dbReference type="GO" id="GO:0005737">
    <property type="term" value="C:cytoplasm"/>
    <property type="evidence" value="ECO:0007669"/>
    <property type="project" value="UniProtKB-SubCell"/>
</dbReference>
<dbReference type="PROSITE" id="PS50975">
    <property type="entry name" value="ATP_GRASP"/>
    <property type="match status" value="1"/>
</dbReference>
<dbReference type="InterPro" id="IPR005905">
    <property type="entry name" value="D_ala_D_ala"/>
</dbReference>
<comment type="catalytic activity">
    <reaction evidence="13 14">
        <text>2 D-alanine + ATP = D-alanyl-D-alanine + ADP + phosphate + H(+)</text>
        <dbReference type="Rhea" id="RHEA:11224"/>
        <dbReference type="ChEBI" id="CHEBI:15378"/>
        <dbReference type="ChEBI" id="CHEBI:30616"/>
        <dbReference type="ChEBI" id="CHEBI:43474"/>
        <dbReference type="ChEBI" id="CHEBI:57416"/>
        <dbReference type="ChEBI" id="CHEBI:57822"/>
        <dbReference type="ChEBI" id="CHEBI:456216"/>
        <dbReference type="EC" id="6.3.2.4"/>
    </reaction>
</comment>
<evidence type="ECO:0000256" key="8">
    <source>
        <dbReference type="ARBA" id="ARBA00022741"/>
    </source>
</evidence>
<reference evidence="19" key="1">
    <citation type="submission" date="2016-04" db="EMBL/GenBank/DDBJ databases">
        <authorList>
            <person name="Evans L.H."/>
            <person name="Alamgir A."/>
            <person name="Owens N."/>
            <person name="Weber N.D."/>
            <person name="Virtaneva K."/>
            <person name="Barbian K."/>
            <person name="Babar A."/>
            <person name="Rosenke K."/>
        </authorList>
    </citation>
    <scope>NUCLEOTIDE SEQUENCE</scope>
    <source>
        <strain evidence="19">86-1</strain>
    </source>
</reference>
<dbReference type="SUPFAM" id="SSF56059">
    <property type="entry name" value="Glutathione synthetase ATP-binding domain-like"/>
    <property type="match status" value="1"/>
</dbReference>
<dbReference type="AlphaFoldDB" id="A0A212JYN2"/>
<keyword evidence="12 14" id="KW-0961">Cell wall biogenesis/degradation</keyword>
<keyword evidence="7 16" id="KW-0479">Metal-binding</keyword>
<dbReference type="GO" id="GO:0008360">
    <property type="term" value="P:regulation of cell shape"/>
    <property type="evidence" value="ECO:0007669"/>
    <property type="project" value="UniProtKB-KW"/>
</dbReference>
<dbReference type="RefSeq" id="WP_296942992.1">
    <property type="nucleotide sequence ID" value="NZ_LT599032.1"/>
</dbReference>
<dbReference type="InterPro" id="IPR013815">
    <property type="entry name" value="ATP_grasp_subdomain_1"/>
</dbReference>
<feature type="active site" evidence="15">
    <location>
        <position position="15"/>
    </location>
</feature>
<dbReference type="NCBIfam" id="NF002378">
    <property type="entry name" value="PRK01372.1"/>
    <property type="match status" value="1"/>
</dbReference>
<name>A0A212JYN2_9BACT</name>
<dbReference type="PANTHER" id="PTHR23132">
    <property type="entry name" value="D-ALANINE--D-ALANINE LIGASE"/>
    <property type="match status" value="1"/>
</dbReference>
<dbReference type="GO" id="GO:0046872">
    <property type="term" value="F:metal ion binding"/>
    <property type="evidence" value="ECO:0007669"/>
    <property type="project" value="UniProtKB-KW"/>
</dbReference>
<keyword evidence="6 14" id="KW-0436">Ligase</keyword>
<evidence type="ECO:0000259" key="18">
    <source>
        <dbReference type="PROSITE" id="PS50975"/>
    </source>
</evidence>
<comment type="cofactor">
    <cofactor evidence="1">
        <name>Mn(2+)</name>
        <dbReference type="ChEBI" id="CHEBI:29035"/>
    </cofactor>
</comment>
<dbReference type="GO" id="GO:0008716">
    <property type="term" value="F:D-alanine-D-alanine ligase activity"/>
    <property type="evidence" value="ECO:0007669"/>
    <property type="project" value="UniProtKB-UniRule"/>
</dbReference>
<evidence type="ECO:0000313" key="19">
    <source>
        <dbReference type="EMBL" id="SBW04527.1"/>
    </source>
</evidence>
<dbReference type="NCBIfam" id="NF002527">
    <property type="entry name" value="PRK01966.1-3"/>
    <property type="match status" value="1"/>
</dbReference>
<dbReference type="HAMAP" id="MF_00047">
    <property type="entry name" value="Dala_Dala_lig"/>
    <property type="match status" value="1"/>
</dbReference>
<dbReference type="EC" id="6.3.2.4" evidence="4 14"/>
<feature type="binding site" evidence="16">
    <location>
        <position position="288"/>
    </location>
    <ligand>
        <name>Mg(2+)</name>
        <dbReference type="ChEBI" id="CHEBI:18420"/>
        <label>1</label>
    </ligand>
</feature>
<organism evidence="19">
    <name type="scientific">uncultured Dysgonomonas sp</name>
    <dbReference type="NCBI Taxonomy" id="206096"/>
    <lineage>
        <taxon>Bacteria</taxon>
        <taxon>Pseudomonadati</taxon>
        <taxon>Bacteroidota</taxon>
        <taxon>Bacteroidia</taxon>
        <taxon>Bacteroidales</taxon>
        <taxon>Dysgonomonadaceae</taxon>
        <taxon>Dysgonomonas</taxon>
        <taxon>environmental samples</taxon>
    </lineage>
</organism>
<keyword evidence="16" id="KW-0460">Magnesium</keyword>
<dbReference type="Gene3D" id="3.30.1490.20">
    <property type="entry name" value="ATP-grasp fold, A domain"/>
    <property type="match status" value="1"/>
</dbReference>
<accession>A0A212JYN2</accession>
<dbReference type="PROSITE" id="PS00843">
    <property type="entry name" value="DALA_DALA_LIGASE_1"/>
    <property type="match status" value="1"/>
</dbReference>
<keyword evidence="16" id="KW-0464">Manganese</keyword>
<dbReference type="InterPro" id="IPR011761">
    <property type="entry name" value="ATP-grasp"/>
</dbReference>
<comment type="cofactor">
    <cofactor evidence="16">
        <name>Mg(2+)</name>
        <dbReference type="ChEBI" id="CHEBI:18420"/>
    </cofactor>
    <cofactor evidence="16">
        <name>Mn(2+)</name>
        <dbReference type="ChEBI" id="CHEBI:29035"/>
    </cofactor>
    <text evidence="16">Binds 2 magnesium or manganese ions per subunit.</text>
</comment>
<evidence type="ECO:0000256" key="10">
    <source>
        <dbReference type="ARBA" id="ARBA00022960"/>
    </source>
</evidence>
<dbReference type="InterPro" id="IPR016185">
    <property type="entry name" value="PreATP-grasp_dom_sf"/>
</dbReference>
<keyword evidence="11 14" id="KW-0573">Peptidoglycan synthesis</keyword>
<evidence type="ECO:0000256" key="5">
    <source>
        <dbReference type="ARBA" id="ARBA00022490"/>
    </source>
</evidence>
<dbReference type="GO" id="GO:0005524">
    <property type="term" value="F:ATP binding"/>
    <property type="evidence" value="ECO:0007669"/>
    <property type="project" value="UniProtKB-UniRule"/>
</dbReference>